<proteinExistence type="predicted"/>
<evidence type="ECO:0000313" key="1">
    <source>
        <dbReference type="EMBL" id="MBK1712151.1"/>
    </source>
</evidence>
<accession>A0ABS1DQY8</accession>
<name>A0ABS1DQY8_RUBGE</name>
<evidence type="ECO:0000313" key="2">
    <source>
        <dbReference type="Proteomes" id="UP001041814"/>
    </source>
</evidence>
<reference evidence="1" key="2">
    <citation type="journal article" date="2020" name="Microorganisms">
        <title>Osmotic Adaptation and Compatible Solute Biosynthesis of Phototrophic Bacteria as Revealed from Genome Analyses.</title>
        <authorList>
            <person name="Imhoff J.F."/>
            <person name="Rahn T."/>
            <person name="Kunzel S."/>
            <person name="Keller A."/>
            <person name="Neulinger S.C."/>
        </authorList>
    </citation>
    <scope>NUCLEOTIDE SEQUENCE</scope>
    <source>
        <strain evidence="1">IM 151</strain>
    </source>
</reference>
<organism evidence="1 2">
    <name type="scientific">Rubrivivax gelatinosus</name>
    <name type="common">Rhodocyclus gelatinosus</name>
    <name type="synonym">Rhodopseudomonas gelatinosa</name>
    <dbReference type="NCBI Taxonomy" id="28068"/>
    <lineage>
        <taxon>Bacteria</taxon>
        <taxon>Pseudomonadati</taxon>
        <taxon>Pseudomonadota</taxon>
        <taxon>Betaproteobacteria</taxon>
        <taxon>Burkholderiales</taxon>
        <taxon>Sphaerotilaceae</taxon>
        <taxon>Rubrivivax</taxon>
    </lineage>
</organism>
<dbReference type="EMBL" id="NRRU01000013">
    <property type="protein sequence ID" value="MBK1712151.1"/>
    <property type="molecule type" value="Genomic_DNA"/>
</dbReference>
<evidence type="ECO:0008006" key="3">
    <source>
        <dbReference type="Google" id="ProtNLM"/>
    </source>
</evidence>
<gene>
    <name evidence="1" type="ORF">CKO43_05080</name>
</gene>
<comment type="caution">
    <text evidence="1">The sequence shown here is derived from an EMBL/GenBank/DDBJ whole genome shotgun (WGS) entry which is preliminary data.</text>
</comment>
<sequence length="79" mass="8844">MRLASSDGALRLVARRWPSRLYVERSQQLPGGSTATLSMVFDSVGAFESWCGVDPARFEEPLMLAQLRRFGHEVFGERG</sequence>
<reference evidence="1" key="1">
    <citation type="submission" date="2017-08" db="EMBL/GenBank/DDBJ databases">
        <authorList>
            <person name="Imhoff J.F."/>
            <person name="Rahn T."/>
            <person name="Kuenzel S."/>
            <person name="Neulinger S.C."/>
        </authorList>
    </citation>
    <scope>NUCLEOTIDE SEQUENCE</scope>
    <source>
        <strain evidence="1">IM 151</strain>
    </source>
</reference>
<protein>
    <recommendedName>
        <fullName evidence="3">WYL domain-containing protein</fullName>
    </recommendedName>
</protein>
<keyword evidence="2" id="KW-1185">Reference proteome</keyword>
<dbReference type="Proteomes" id="UP001041814">
    <property type="component" value="Unassembled WGS sequence"/>
</dbReference>